<dbReference type="InterPro" id="IPR048130">
    <property type="entry name" value="T6SS_ExIF-like"/>
</dbReference>
<keyword evidence="1" id="KW-0812">Transmembrane</keyword>
<keyword evidence="1" id="KW-0472">Membrane</keyword>
<name>A0A0B1RC96_9GAMM</name>
<accession>A0A0B1RC96</accession>
<keyword evidence="1" id="KW-1133">Transmembrane helix</keyword>
<protein>
    <submittedName>
        <fullName evidence="2">Uncharacterized protein</fullName>
    </submittedName>
</protein>
<sequence>MRKEKAISPKDLLQKAREAEYNKSFIEKLLANNDAETTLSDLTEAQERLKAAKAALDALPPPPVLPPRGQLEKITGRLEEFSRIRCKADFEPDFYTNHPNHQMSSGEKTGIGAAAIAFDSPALAGLALKEEQPMTSEADYIKGMINGKPFTGWVGLTHLKVGDEVELAAEWQDDHYQVYAITLPAERMISVCPRANHGSYIQAKLKLKHTIWFLTFMLVLIQGIYISLADGPFLQNVFDSLVNNKDRFYLYAAIQTAVGVPIIGVIFYSMYLGYVKTSCALAENVFRAFGWENPKGIDLEALTLNREKELKRSGEWYSPDDNSKPPRPTMKGLGYMEYWYYY</sequence>
<dbReference type="EMBL" id="JTJJ01000027">
    <property type="protein sequence ID" value="KHJ68847.1"/>
    <property type="molecule type" value="Genomic_DNA"/>
</dbReference>
<dbReference type="AlphaFoldDB" id="A0A0B1RC96"/>
<evidence type="ECO:0000313" key="2">
    <source>
        <dbReference type="EMBL" id="KHJ68847.1"/>
    </source>
</evidence>
<dbReference type="RefSeq" id="WP_039329455.1">
    <property type="nucleotide sequence ID" value="NZ_JTJJ01000027.1"/>
</dbReference>
<comment type="caution">
    <text evidence="2">The sequence shown here is derived from an EMBL/GenBank/DDBJ whole genome shotgun (WGS) entry which is preliminary data.</text>
</comment>
<gene>
    <name evidence="2" type="ORF">QU24_06800</name>
</gene>
<evidence type="ECO:0000313" key="3">
    <source>
        <dbReference type="Proteomes" id="UP000030853"/>
    </source>
</evidence>
<proteinExistence type="predicted"/>
<dbReference type="NCBIfam" id="NF041560">
    <property type="entry name" value="T6SS_Burk_ExIF"/>
    <property type="match status" value="1"/>
</dbReference>
<dbReference type="Proteomes" id="UP000030853">
    <property type="component" value="Unassembled WGS sequence"/>
</dbReference>
<reference evidence="2 3" key="1">
    <citation type="submission" date="2014-11" db="EMBL/GenBank/DDBJ databases">
        <title>Genome sequencing of Pantoea rodasii ND03.</title>
        <authorList>
            <person name="Muhamad Yunos N.Y."/>
            <person name="Chan K.-G."/>
        </authorList>
    </citation>
    <scope>NUCLEOTIDE SEQUENCE [LARGE SCALE GENOMIC DNA]</scope>
    <source>
        <strain evidence="2 3">ND03</strain>
    </source>
</reference>
<feature type="transmembrane region" description="Helical" evidence="1">
    <location>
        <begin position="211"/>
        <end position="228"/>
    </location>
</feature>
<organism evidence="2 3">
    <name type="scientific">Pantoea rodasii</name>
    <dbReference type="NCBI Taxonomy" id="1076549"/>
    <lineage>
        <taxon>Bacteria</taxon>
        <taxon>Pseudomonadati</taxon>
        <taxon>Pseudomonadota</taxon>
        <taxon>Gammaproteobacteria</taxon>
        <taxon>Enterobacterales</taxon>
        <taxon>Erwiniaceae</taxon>
        <taxon>Pantoea</taxon>
    </lineage>
</organism>
<feature type="transmembrane region" description="Helical" evidence="1">
    <location>
        <begin position="248"/>
        <end position="268"/>
    </location>
</feature>
<evidence type="ECO:0000256" key="1">
    <source>
        <dbReference type="SAM" id="Phobius"/>
    </source>
</evidence>